<evidence type="ECO:0000256" key="1">
    <source>
        <dbReference type="ARBA" id="ARBA00022729"/>
    </source>
</evidence>
<feature type="non-terminal residue" evidence="9">
    <location>
        <position position="553"/>
    </location>
</feature>
<comment type="caution">
    <text evidence="9">The sequence shown here is derived from an EMBL/GenBank/DDBJ whole genome shotgun (WGS) entry which is preliminary data.</text>
</comment>
<evidence type="ECO:0000256" key="3">
    <source>
        <dbReference type="ARBA" id="ARBA00023157"/>
    </source>
</evidence>
<gene>
    <name evidence="9" type="ORF">BDFB_008846</name>
</gene>
<protein>
    <submittedName>
        <fullName evidence="9">Glyco hydro 18 domain containing protein</fullName>
    </submittedName>
</protein>
<dbReference type="InterPro" id="IPR029070">
    <property type="entry name" value="Chitinase_insertion_sf"/>
</dbReference>
<dbReference type="AlphaFoldDB" id="A0A482W9H8"/>
<dbReference type="PROSITE" id="PS01095">
    <property type="entry name" value="GH18_1"/>
    <property type="match status" value="2"/>
</dbReference>
<organism evidence="9 10">
    <name type="scientific">Asbolus verrucosus</name>
    <name type="common">Desert ironclad beetle</name>
    <dbReference type="NCBI Taxonomy" id="1661398"/>
    <lineage>
        <taxon>Eukaryota</taxon>
        <taxon>Metazoa</taxon>
        <taxon>Ecdysozoa</taxon>
        <taxon>Arthropoda</taxon>
        <taxon>Hexapoda</taxon>
        <taxon>Insecta</taxon>
        <taxon>Pterygota</taxon>
        <taxon>Neoptera</taxon>
        <taxon>Endopterygota</taxon>
        <taxon>Coleoptera</taxon>
        <taxon>Polyphaga</taxon>
        <taxon>Cucujiformia</taxon>
        <taxon>Tenebrionidae</taxon>
        <taxon>Pimeliinae</taxon>
        <taxon>Asbolus</taxon>
    </lineage>
</organism>
<evidence type="ECO:0000256" key="6">
    <source>
        <dbReference type="RuleBase" id="RU004453"/>
    </source>
</evidence>
<dbReference type="SMART" id="SM00636">
    <property type="entry name" value="Glyco_18"/>
    <property type="match status" value="2"/>
</dbReference>
<keyword evidence="3" id="KW-1015">Disulfide bond</keyword>
<dbReference type="PANTHER" id="PTHR11177:SF360">
    <property type="entry name" value="CHITINASE 4-RELATED"/>
    <property type="match status" value="1"/>
</dbReference>
<feature type="domain" description="GH18" evidence="8">
    <location>
        <begin position="386"/>
        <end position="553"/>
    </location>
</feature>
<dbReference type="GO" id="GO:0008061">
    <property type="term" value="F:chitin binding"/>
    <property type="evidence" value="ECO:0007669"/>
    <property type="project" value="InterPro"/>
</dbReference>
<reference evidence="9 10" key="1">
    <citation type="submission" date="2017-03" db="EMBL/GenBank/DDBJ databases">
        <title>Genome of the blue death feigning beetle - Asbolus verrucosus.</title>
        <authorList>
            <person name="Rider S.D."/>
        </authorList>
    </citation>
    <scope>NUCLEOTIDE SEQUENCE [LARGE SCALE GENOMIC DNA]</scope>
    <source>
        <strain evidence="9">Butters</strain>
        <tissue evidence="9">Head and leg muscle</tissue>
    </source>
</reference>
<evidence type="ECO:0000256" key="2">
    <source>
        <dbReference type="ARBA" id="ARBA00022801"/>
    </source>
</evidence>
<keyword evidence="2 5" id="KW-0378">Hydrolase</keyword>
<sequence>MGFKFAILAIFTLFTAQTLAATGLHFLHSRDACVNFSILDKVICYYASWAAARPGNGQFVPEDINPNLCTHVNYAFLGLNGDGSLQILDEELDINQGGLKRVSALKEVNPNLKVLFSIGGAAAGTGVFTTVAQNAELRQAMAQSAIEFMETYNYDGLDVDWEYPRGGDIGTFVDLLTTLKTAFEPKGYLLTVAVNSIPGEVGGYDIPAMSEILDVINVMTYDFHAMWGNTAENSPLYGGVNESQWNRDNRNADAAIRYWLAGGADPQKLAIGIAFYGHTYKINPENHDLDDPSQGPGDPGPYTNNTFSLGYNEVCEFHPNGNVVFLDDMKVPYMYDDTFWIGYDNEESVTNKVEYAKEKNLGGVFIWSIDTDDMKGFCGEENDKVICYYASWAATRPGNGKFVPEDINPNLCTHVNYAFLGLNEDGSLKILDEENDINQGGLKRVSALKEVNPNLKVLLSIGGAAAGTGAFAAVASDPQKSENMAKSAIEFFETYNFDGVDVDWEYPGGGDIKTYIDLLTTLKTAFEPKGYLVTVAVNSIPNEVGGYDIPAMS</sequence>
<dbReference type="GO" id="GO:0005975">
    <property type="term" value="P:carbohydrate metabolic process"/>
    <property type="evidence" value="ECO:0007669"/>
    <property type="project" value="InterPro"/>
</dbReference>
<dbReference type="STRING" id="1661398.A0A482W9H8"/>
<proteinExistence type="inferred from homology"/>
<dbReference type="OrthoDB" id="73875at2759"/>
<dbReference type="FunFam" id="3.10.50.10:FF:000001">
    <property type="entry name" value="Chitinase 3-like 1"/>
    <property type="match status" value="1"/>
</dbReference>
<dbReference type="InterPro" id="IPR001223">
    <property type="entry name" value="Glyco_hydro18_cat"/>
</dbReference>
<dbReference type="PROSITE" id="PS51910">
    <property type="entry name" value="GH18_2"/>
    <property type="match status" value="2"/>
</dbReference>
<feature type="chain" id="PRO_5019860116" evidence="7">
    <location>
        <begin position="21"/>
        <end position="553"/>
    </location>
</feature>
<evidence type="ECO:0000256" key="7">
    <source>
        <dbReference type="SAM" id="SignalP"/>
    </source>
</evidence>
<dbReference type="PANTHER" id="PTHR11177">
    <property type="entry name" value="CHITINASE"/>
    <property type="match status" value="1"/>
</dbReference>
<dbReference type="GO" id="GO:0004568">
    <property type="term" value="F:chitinase activity"/>
    <property type="evidence" value="ECO:0007669"/>
    <property type="project" value="TreeGrafter"/>
</dbReference>
<dbReference type="GO" id="GO:0006032">
    <property type="term" value="P:chitin catabolic process"/>
    <property type="evidence" value="ECO:0007669"/>
    <property type="project" value="TreeGrafter"/>
</dbReference>
<dbReference type="InterPro" id="IPR050314">
    <property type="entry name" value="Glycosyl_Hydrlase_18"/>
</dbReference>
<dbReference type="Gene3D" id="3.20.20.80">
    <property type="entry name" value="Glycosidases"/>
    <property type="match status" value="2"/>
</dbReference>
<evidence type="ECO:0000256" key="5">
    <source>
        <dbReference type="RuleBase" id="RU000489"/>
    </source>
</evidence>
<dbReference type="Gene3D" id="3.10.50.10">
    <property type="match status" value="1"/>
</dbReference>
<dbReference type="FunFam" id="3.20.20.80:FF:000007">
    <property type="entry name" value="Acidic mammalian chitinase"/>
    <property type="match status" value="1"/>
</dbReference>
<dbReference type="Pfam" id="PF00704">
    <property type="entry name" value="Glyco_hydro_18"/>
    <property type="match status" value="2"/>
</dbReference>
<feature type="domain" description="GH18" evidence="8">
    <location>
        <begin position="40"/>
        <end position="395"/>
    </location>
</feature>
<evidence type="ECO:0000256" key="4">
    <source>
        <dbReference type="ARBA" id="ARBA00023295"/>
    </source>
</evidence>
<comment type="similarity">
    <text evidence="6">Belongs to the glycosyl hydrolase 18 family.</text>
</comment>
<dbReference type="InterPro" id="IPR001579">
    <property type="entry name" value="Glyco_hydro_18_chit_AS"/>
</dbReference>
<dbReference type="CDD" id="cd02872">
    <property type="entry name" value="GH18_chitolectin_chitotriosidase"/>
    <property type="match status" value="1"/>
</dbReference>
<keyword evidence="4 5" id="KW-0326">Glycosidase</keyword>
<feature type="signal peptide" evidence="7">
    <location>
        <begin position="1"/>
        <end position="20"/>
    </location>
</feature>
<dbReference type="SUPFAM" id="SSF51445">
    <property type="entry name" value="(Trans)glycosidases"/>
    <property type="match status" value="2"/>
</dbReference>
<dbReference type="SUPFAM" id="SSF54556">
    <property type="entry name" value="Chitinase insertion domain"/>
    <property type="match status" value="1"/>
</dbReference>
<dbReference type="GO" id="GO:0005576">
    <property type="term" value="C:extracellular region"/>
    <property type="evidence" value="ECO:0007669"/>
    <property type="project" value="TreeGrafter"/>
</dbReference>
<dbReference type="InterPro" id="IPR017853">
    <property type="entry name" value="GH"/>
</dbReference>
<keyword evidence="1 7" id="KW-0732">Signal</keyword>
<accession>A0A482W9H8</accession>
<keyword evidence="10" id="KW-1185">Reference proteome</keyword>
<name>A0A482W9H8_ASBVE</name>
<evidence type="ECO:0000313" key="9">
    <source>
        <dbReference type="EMBL" id="RZC41399.1"/>
    </source>
</evidence>
<evidence type="ECO:0000313" key="10">
    <source>
        <dbReference type="Proteomes" id="UP000292052"/>
    </source>
</evidence>
<evidence type="ECO:0000259" key="8">
    <source>
        <dbReference type="PROSITE" id="PS51910"/>
    </source>
</evidence>
<dbReference type="Proteomes" id="UP000292052">
    <property type="component" value="Unassembled WGS sequence"/>
</dbReference>
<dbReference type="InterPro" id="IPR011583">
    <property type="entry name" value="Chitinase_II/V-like_cat"/>
</dbReference>
<dbReference type="EMBL" id="QDEB01017552">
    <property type="protein sequence ID" value="RZC41399.1"/>
    <property type="molecule type" value="Genomic_DNA"/>
</dbReference>